<accession>A0ABT1GAM3</accession>
<dbReference type="EMBL" id="JALJYF010000002">
    <property type="protein sequence ID" value="MCP1728374.1"/>
    <property type="molecule type" value="Genomic_DNA"/>
</dbReference>
<organism evidence="2 3">
    <name type="scientific">Natronospira proteinivora</name>
    <dbReference type="NCBI Taxonomy" id="1807133"/>
    <lineage>
        <taxon>Bacteria</taxon>
        <taxon>Pseudomonadati</taxon>
        <taxon>Pseudomonadota</taxon>
        <taxon>Gammaproteobacteria</taxon>
        <taxon>Natronospirales</taxon>
        <taxon>Natronospiraceae</taxon>
        <taxon>Natronospira</taxon>
    </lineage>
</organism>
<comment type="caution">
    <text evidence="2">The sequence shown here is derived from an EMBL/GenBank/DDBJ whole genome shotgun (WGS) entry which is preliminary data.</text>
</comment>
<evidence type="ECO:0000313" key="3">
    <source>
        <dbReference type="Proteomes" id="UP001523550"/>
    </source>
</evidence>
<feature type="chain" id="PRO_5046586820" evidence="1">
    <location>
        <begin position="25"/>
        <end position="75"/>
    </location>
</feature>
<name>A0ABT1GAM3_9GAMM</name>
<reference evidence="2 3" key="1">
    <citation type="submission" date="2022-03" db="EMBL/GenBank/DDBJ databases">
        <title>Genomic Encyclopedia of Type Strains, Phase III (KMG-III): the genomes of soil and plant-associated and newly described type strains.</title>
        <authorList>
            <person name="Whitman W."/>
        </authorList>
    </citation>
    <scope>NUCLEOTIDE SEQUENCE [LARGE SCALE GENOMIC DNA]</scope>
    <source>
        <strain evidence="2 3">BSker1</strain>
    </source>
</reference>
<dbReference type="Proteomes" id="UP001523550">
    <property type="component" value="Unassembled WGS sequence"/>
</dbReference>
<dbReference type="PROSITE" id="PS51257">
    <property type="entry name" value="PROKAR_LIPOPROTEIN"/>
    <property type="match status" value="1"/>
</dbReference>
<keyword evidence="3" id="KW-1185">Reference proteome</keyword>
<sequence length="75" mass="8621">MKRTQLSVFLLFFSFFLFTGCALAPPEAPEDGKMLQMEPYLDYEKIEAVNRAANRSGARVIWVNPPTKKHTESER</sequence>
<proteinExistence type="predicted"/>
<evidence type="ECO:0000313" key="2">
    <source>
        <dbReference type="EMBL" id="MCP1728374.1"/>
    </source>
</evidence>
<dbReference type="RefSeq" id="WP_253450389.1">
    <property type="nucleotide sequence ID" value="NZ_JALJYF010000002.1"/>
</dbReference>
<keyword evidence="1" id="KW-0732">Signal</keyword>
<evidence type="ECO:0000256" key="1">
    <source>
        <dbReference type="SAM" id="SignalP"/>
    </source>
</evidence>
<gene>
    <name evidence="2" type="ORF">J2T60_002374</name>
</gene>
<protein>
    <submittedName>
        <fullName evidence="2">Uncharacterized protein</fullName>
    </submittedName>
</protein>
<feature type="signal peptide" evidence="1">
    <location>
        <begin position="1"/>
        <end position="24"/>
    </location>
</feature>